<dbReference type="Proteomes" id="UP000003494">
    <property type="component" value="Unassembled WGS sequence"/>
</dbReference>
<protein>
    <submittedName>
        <fullName evidence="1">Uncharacterized protein</fullName>
    </submittedName>
</protein>
<dbReference type="AlphaFoldDB" id="C4GAG8"/>
<gene>
    <name evidence="1" type="ORF">GCWU000342_00919</name>
</gene>
<proteinExistence type="predicted"/>
<comment type="caution">
    <text evidence="1">The sequence shown here is derived from an EMBL/GenBank/DDBJ whole genome shotgun (WGS) entry which is preliminary data.</text>
</comment>
<keyword evidence="2" id="KW-1185">Reference proteome</keyword>
<accession>C4GAG8</accession>
<sequence length="44" mass="5119">MENDVVIKTLGQDEFCAKYEKEIQAKMTERLIGSAAFKDRRELI</sequence>
<name>C4GAG8_9FIRM</name>
<evidence type="ECO:0000313" key="2">
    <source>
        <dbReference type="Proteomes" id="UP000003494"/>
    </source>
</evidence>
<evidence type="ECO:0000313" key="1">
    <source>
        <dbReference type="EMBL" id="EEP28111.1"/>
    </source>
</evidence>
<reference evidence="1" key="1">
    <citation type="submission" date="2009-04" db="EMBL/GenBank/DDBJ databases">
        <authorList>
            <person name="Weinstock G."/>
            <person name="Sodergren E."/>
            <person name="Clifton S."/>
            <person name="Fulton L."/>
            <person name="Fulton B."/>
            <person name="Courtney L."/>
            <person name="Fronick C."/>
            <person name="Harrison M."/>
            <person name="Strong C."/>
            <person name="Farmer C."/>
            <person name="Delahaunty K."/>
            <person name="Markovic C."/>
            <person name="Hall O."/>
            <person name="Minx P."/>
            <person name="Tomlinson C."/>
            <person name="Mitreva M."/>
            <person name="Nelson J."/>
            <person name="Hou S."/>
            <person name="Wollam A."/>
            <person name="Pepin K.H."/>
            <person name="Johnson M."/>
            <person name="Bhonagiri V."/>
            <person name="Nash W.E."/>
            <person name="Warren W."/>
            <person name="Chinwalla A."/>
            <person name="Mardis E.R."/>
            <person name="Wilson R.K."/>
        </authorList>
    </citation>
    <scope>NUCLEOTIDE SEQUENCE [LARGE SCALE GENOMIC DNA]</scope>
    <source>
        <strain evidence="1">DSM 14600</strain>
    </source>
</reference>
<dbReference type="STRING" id="626523.GCWU000342_00919"/>
<dbReference type="HOGENOM" id="CLU_3222037_0_0_9"/>
<organism evidence="1 2">
    <name type="scientific">Shuttleworthella satelles DSM 14600</name>
    <dbReference type="NCBI Taxonomy" id="626523"/>
    <lineage>
        <taxon>Bacteria</taxon>
        <taxon>Bacillati</taxon>
        <taxon>Bacillota</taxon>
        <taxon>Clostridia</taxon>
        <taxon>Lachnospirales</taxon>
        <taxon>Lachnospiraceae</taxon>
        <taxon>Shuttleworthella</taxon>
    </lineage>
</organism>
<dbReference type="EMBL" id="ACIP02000002">
    <property type="protein sequence ID" value="EEP28111.1"/>
    <property type="molecule type" value="Genomic_DNA"/>
</dbReference>